<reference evidence="4" key="1">
    <citation type="journal article" date="2021" name="Front. Plant Sci.">
        <title>Chromosome-Scale Genome Assembly for Chinese Sour Jujube and Insights Into Its Genome Evolution and Domestication Signature.</title>
        <authorList>
            <person name="Shen L.-Y."/>
            <person name="Luo H."/>
            <person name="Wang X.-L."/>
            <person name="Wang X.-M."/>
            <person name="Qiu X.-J."/>
            <person name="Liu H."/>
            <person name="Zhou S.-S."/>
            <person name="Jia K.-H."/>
            <person name="Nie S."/>
            <person name="Bao Y.-T."/>
            <person name="Zhang R.-G."/>
            <person name="Yun Q.-Z."/>
            <person name="Chai Y.-H."/>
            <person name="Lu J.-Y."/>
            <person name="Li Y."/>
            <person name="Zhao S.-W."/>
            <person name="Mao J.-F."/>
            <person name="Jia S.-G."/>
            <person name="Mao Y.-M."/>
        </authorList>
    </citation>
    <scope>NUCLEOTIDE SEQUENCE</scope>
    <source>
        <strain evidence="4">AT0</strain>
        <tissue evidence="4">Leaf</tissue>
    </source>
</reference>
<dbReference type="PROSITE" id="PS50858">
    <property type="entry name" value="BSD"/>
    <property type="match status" value="1"/>
</dbReference>
<evidence type="ECO:0000313" key="5">
    <source>
        <dbReference type="Proteomes" id="UP000813462"/>
    </source>
</evidence>
<feature type="region of interest" description="Disordered" evidence="1">
    <location>
        <begin position="180"/>
        <end position="221"/>
    </location>
</feature>
<feature type="region of interest" description="Disordered" evidence="1">
    <location>
        <begin position="95"/>
        <end position="161"/>
    </location>
</feature>
<dbReference type="InterPro" id="IPR005607">
    <property type="entry name" value="BSD_dom"/>
</dbReference>
<dbReference type="SUPFAM" id="SSF140383">
    <property type="entry name" value="BSD domain-like"/>
    <property type="match status" value="1"/>
</dbReference>
<keyword evidence="2" id="KW-1133">Transmembrane helix</keyword>
<sequence length="534" mass="61193">MSRMMGSRVQRQCAGHASMFNVQHGWVSLIFSSYTLWESPFMIASYSYPKPNLSFESIPKLNASPQRLKLDQPRKLKGPSLFAFVVTKGYRIHRGHPLDPEKKHGDHGFGDLAQSSPAKPHQPHHHQQQEREDLHNESEVHVEDEDEEEEEEAHSRGVKEDLSEFKQTLTRQFWGVASFLAPPPSQPSTPSNRLGLNCDRSEPFDQSDQGTNMSSKGEEEDELEYFMGRAVGITEEVLAFARNIAMHPETWLDFPGDEEENLDGMYVSCMLECLYYIIYIYIYMSISISMFNFYFNMSVAQQDHVFVIEHLAPRLAALRIELCPCHMSENYFWKVYFVLLHSRLNKQDAETLSTAQVMAARSKWMQELQSHSTSDSEWLGGSKLCLKENSNTLHQDLVTDSSFSAHFEDMLLEPSESTMPSCTTYFEPEKHPVGSSELQFIDKSVIEERSIVKTQDKNSIVGPSSKILVKNNDDDDDDDDWPEEDYESHEYGGGTIHVVDEEDISFSDLEDDNFHAPRNFKTISMEHETPTKDP</sequence>
<dbReference type="AlphaFoldDB" id="A0A978V767"/>
<feature type="compositionally biased region" description="Polar residues" evidence="1">
    <location>
        <begin position="204"/>
        <end position="215"/>
    </location>
</feature>
<evidence type="ECO:0000259" key="3">
    <source>
        <dbReference type="PROSITE" id="PS50858"/>
    </source>
</evidence>
<feature type="compositionally biased region" description="Basic and acidic residues" evidence="1">
    <location>
        <begin position="96"/>
        <end position="109"/>
    </location>
</feature>
<feature type="compositionally biased region" description="Acidic residues" evidence="1">
    <location>
        <begin position="142"/>
        <end position="152"/>
    </location>
</feature>
<organism evidence="4 5">
    <name type="scientific">Ziziphus jujuba var. spinosa</name>
    <dbReference type="NCBI Taxonomy" id="714518"/>
    <lineage>
        <taxon>Eukaryota</taxon>
        <taxon>Viridiplantae</taxon>
        <taxon>Streptophyta</taxon>
        <taxon>Embryophyta</taxon>
        <taxon>Tracheophyta</taxon>
        <taxon>Spermatophyta</taxon>
        <taxon>Magnoliopsida</taxon>
        <taxon>eudicotyledons</taxon>
        <taxon>Gunneridae</taxon>
        <taxon>Pentapetalae</taxon>
        <taxon>rosids</taxon>
        <taxon>fabids</taxon>
        <taxon>Rosales</taxon>
        <taxon>Rhamnaceae</taxon>
        <taxon>Paliureae</taxon>
        <taxon>Ziziphus</taxon>
    </lineage>
</organism>
<keyword evidence="2" id="KW-0812">Transmembrane</keyword>
<feature type="compositionally biased region" description="Acidic residues" evidence="1">
    <location>
        <begin position="473"/>
        <end position="487"/>
    </location>
</feature>
<keyword evidence="2" id="KW-0472">Membrane</keyword>
<evidence type="ECO:0000256" key="2">
    <source>
        <dbReference type="SAM" id="Phobius"/>
    </source>
</evidence>
<protein>
    <recommendedName>
        <fullName evidence="3">BSD domain-containing protein</fullName>
    </recommendedName>
</protein>
<dbReference type="InterPro" id="IPR035925">
    <property type="entry name" value="BSD_dom_sf"/>
</dbReference>
<proteinExistence type="predicted"/>
<dbReference type="EMBL" id="JAEACU010000006">
    <property type="protein sequence ID" value="KAH7523752.1"/>
    <property type="molecule type" value="Genomic_DNA"/>
</dbReference>
<gene>
    <name evidence="4" type="ORF">FEM48_Zijuj06G0045400</name>
</gene>
<evidence type="ECO:0000256" key="1">
    <source>
        <dbReference type="SAM" id="MobiDB-lite"/>
    </source>
</evidence>
<dbReference type="Pfam" id="PF03909">
    <property type="entry name" value="BSD"/>
    <property type="match status" value="1"/>
</dbReference>
<dbReference type="PANTHER" id="PTHR31923:SF27">
    <property type="entry name" value="BSD DOMAIN-CONTAINING PROTEIN"/>
    <property type="match status" value="1"/>
</dbReference>
<dbReference type="SMART" id="SM00751">
    <property type="entry name" value="BSD"/>
    <property type="match status" value="1"/>
</dbReference>
<comment type="caution">
    <text evidence="4">The sequence shown here is derived from an EMBL/GenBank/DDBJ whole genome shotgun (WGS) entry which is preliminary data.</text>
</comment>
<dbReference type="PANTHER" id="PTHR31923">
    <property type="entry name" value="BSD DOMAIN-CONTAINING PROTEIN"/>
    <property type="match status" value="1"/>
</dbReference>
<name>A0A978V767_ZIZJJ</name>
<evidence type="ECO:0000313" key="4">
    <source>
        <dbReference type="EMBL" id="KAH7523752.1"/>
    </source>
</evidence>
<feature type="transmembrane region" description="Helical" evidence="2">
    <location>
        <begin position="273"/>
        <end position="295"/>
    </location>
</feature>
<feature type="region of interest" description="Disordered" evidence="1">
    <location>
        <begin position="463"/>
        <end position="534"/>
    </location>
</feature>
<feature type="compositionally biased region" description="Basic and acidic residues" evidence="1">
    <location>
        <begin position="127"/>
        <end position="141"/>
    </location>
</feature>
<accession>A0A978V767</accession>
<dbReference type="Proteomes" id="UP000813462">
    <property type="component" value="Unassembled WGS sequence"/>
</dbReference>
<feature type="domain" description="BSD" evidence="3">
    <location>
        <begin position="300"/>
        <end position="344"/>
    </location>
</feature>
<feature type="compositionally biased region" description="Basic and acidic residues" evidence="1">
    <location>
        <begin position="524"/>
        <end position="534"/>
    </location>
</feature>
<feature type="compositionally biased region" description="Acidic residues" evidence="1">
    <location>
        <begin position="500"/>
        <end position="511"/>
    </location>
</feature>
<dbReference type="Gene3D" id="1.10.3970.10">
    <property type="entry name" value="BSD domain"/>
    <property type="match status" value="1"/>
</dbReference>